<dbReference type="InterPro" id="IPR004688">
    <property type="entry name" value="Ni/Co_transpt"/>
</dbReference>
<dbReference type="PANTHER" id="PTHR31611:SF0">
    <property type="entry name" value="HIGH-AFFINITY NICKEL TRANSPORT PROTEIN NIC1"/>
    <property type="match status" value="1"/>
</dbReference>
<evidence type="ECO:0000313" key="10">
    <source>
        <dbReference type="Proteomes" id="UP000553776"/>
    </source>
</evidence>
<dbReference type="AlphaFoldDB" id="A0A841U4G3"/>
<keyword evidence="4" id="KW-0533">Nickel</keyword>
<keyword evidence="6 8" id="KW-1133">Transmembrane helix</keyword>
<keyword evidence="7 8" id="KW-0472">Membrane</keyword>
<feature type="transmembrane region" description="Helical" evidence="8">
    <location>
        <begin position="219"/>
        <end position="240"/>
    </location>
</feature>
<feature type="transmembrane region" description="Helical" evidence="8">
    <location>
        <begin position="181"/>
        <end position="199"/>
    </location>
</feature>
<dbReference type="InterPro" id="IPR011541">
    <property type="entry name" value="Ni/Co_transpt_high_affinity"/>
</dbReference>
<accession>A0A841U4G3</accession>
<dbReference type="GO" id="GO:0005886">
    <property type="term" value="C:plasma membrane"/>
    <property type="evidence" value="ECO:0007669"/>
    <property type="project" value="UniProtKB-SubCell"/>
</dbReference>
<feature type="transmembrane region" description="Helical" evidence="8">
    <location>
        <begin position="124"/>
        <end position="145"/>
    </location>
</feature>
<keyword evidence="10" id="KW-1185">Reference proteome</keyword>
<dbReference type="Proteomes" id="UP000553776">
    <property type="component" value="Unassembled WGS sequence"/>
</dbReference>
<dbReference type="GO" id="GO:0015099">
    <property type="term" value="F:nickel cation transmembrane transporter activity"/>
    <property type="evidence" value="ECO:0007669"/>
    <property type="project" value="UniProtKB-UniRule"/>
</dbReference>
<sequence>MWNKGWAVRRSWMGYFGFVALLHAAGFAGLFLAWRSEPAMLSMGLLAYSLGLRHAFDADHIAAIDNTVRKLLEQKRSPMGVGFYFSLGHSSVVFLLVVAIAFSVHGIQSNMPLFERVGGVVGASVSGVFLVFIGAMNLFVLIGMLRTMRKLRRGDIRAEEIGGEHAHGGWLSKLTKPLLRFVGRSWHVYPLGFLFGLGFDTATEIGLLAMSAGAAQHSVSVLGILSLPILFAAGMSLMDTADGMFMTNAYRWAFSDPIRKLRYNAAVTAVSVAAALLIGTVELIQVLAEQFRLRAAFFRWIEGLGFGALGYGLVLLFLLAWVVSMLVWKGLKPQKRFTA</sequence>
<dbReference type="EMBL" id="JACJVR010000068">
    <property type="protein sequence ID" value="MBB6693203.1"/>
    <property type="molecule type" value="Genomic_DNA"/>
</dbReference>
<comment type="caution">
    <text evidence="9">The sequence shown here is derived from an EMBL/GenBank/DDBJ whole genome shotgun (WGS) entry which is preliminary data.</text>
</comment>
<feature type="transmembrane region" description="Helical" evidence="8">
    <location>
        <begin position="261"/>
        <end position="288"/>
    </location>
</feature>
<dbReference type="Pfam" id="PF03824">
    <property type="entry name" value="NicO"/>
    <property type="match status" value="1"/>
</dbReference>
<evidence type="ECO:0000256" key="6">
    <source>
        <dbReference type="ARBA" id="ARBA00022989"/>
    </source>
</evidence>
<keyword evidence="5 8" id="KW-0812">Transmembrane</keyword>
<evidence type="ECO:0000313" key="9">
    <source>
        <dbReference type="EMBL" id="MBB6693203.1"/>
    </source>
</evidence>
<comment type="subcellular location">
    <subcellularLocation>
        <location evidence="8">Cell membrane</location>
        <topology evidence="8">Multi-pass membrane protein</topology>
    </subcellularLocation>
    <subcellularLocation>
        <location evidence="1">Endomembrane system</location>
        <topology evidence="1">Multi-pass membrane protein</topology>
    </subcellularLocation>
</comment>
<dbReference type="RefSeq" id="WP_185137182.1">
    <property type="nucleotide sequence ID" value="NZ_JACJVR010000068.1"/>
</dbReference>
<evidence type="ECO:0000256" key="4">
    <source>
        <dbReference type="ARBA" id="ARBA00022596"/>
    </source>
</evidence>
<proteinExistence type="inferred from homology"/>
<reference evidence="9 10" key="1">
    <citation type="submission" date="2020-08" db="EMBL/GenBank/DDBJ databases">
        <title>Cohnella phylogeny.</title>
        <authorList>
            <person name="Dunlap C."/>
        </authorList>
    </citation>
    <scope>NUCLEOTIDE SEQUENCE [LARGE SCALE GENOMIC DNA]</scope>
    <source>
        <strain evidence="9 10">DSM 25239</strain>
    </source>
</reference>
<evidence type="ECO:0000256" key="8">
    <source>
        <dbReference type="RuleBase" id="RU362101"/>
    </source>
</evidence>
<evidence type="ECO:0000256" key="5">
    <source>
        <dbReference type="ARBA" id="ARBA00022692"/>
    </source>
</evidence>
<protein>
    <recommendedName>
        <fullName evidence="8">Nickel/cobalt efflux system</fullName>
    </recommendedName>
</protein>
<feature type="transmembrane region" description="Helical" evidence="8">
    <location>
        <begin position="308"/>
        <end position="328"/>
    </location>
</feature>
<comment type="similarity">
    <text evidence="2 8">Belongs to the NiCoT transporter (TC 2.A.52) family.</text>
</comment>
<gene>
    <name evidence="9" type="ORF">H7B90_17505</name>
</gene>
<name>A0A841U4G3_9BACL</name>
<evidence type="ECO:0000256" key="3">
    <source>
        <dbReference type="ARBA" id="ARBA00022448"/>
    </source>
</evidence>
<dbReference type="NCBIfam" id="TIGR00802">
    <property type="entry name" value="nico"/>
    <property type="match status" value="1"/>
</dbReference>
<evidence type="ECO:0000256" key="1">
    <source>
        <dbReference type="ARBA" id="ARBA00004127"/>
    </source>
</evidence>
<feature type="transmembrane region" description="Helical" evidence="8">
    <location>
        <begin position="81"/>
        <end position="104"/>
    </location>
</feature>
<dbReference type="GO" id="GO:0012505">
    <property type="term" value="C:endomembrane system"/>
    <property type="evidence" value="ECO:0007669"/>
    <property type="project" value="UniProtKB-SubCell"/>
</dbReference>
<organism evidence="9 10">
    <name type="scientific">Cohnella xylanilytica</name>
    <dbReference type="NCBI Taxonomy" id="557555"/>
    <lineage>
        <taxon>Bacteria</taxon>
        <taxon>Bacillati</taxon>
        <taxon>Bacillota</taxon>
        <taxon>Bacilli</taxon>
        <taxon>Bacillales</taxon>
        <taxon>Paenibacillaceae</taxon>
        <taxon>Cohnella</taxon>
    </lineage>
</organism>
<feature type="transmembrane region" description="Helical" evidence="8">
    <location>
        <begin position="12"/>
        <end position="34"/>
    </location>
</feature>
<dbReference type="PANTHER" id="PTHR31611">
    <property type="entry name" value="HIGH-AFFINITY NICKEL TRANSPORT PROTEIN NIC1"/>
    <property type="match status" value="1"/>
</dbReference>
<evidence type="ECO:0000256" key="7">
    <source>
        <dbReference type="ARBA" id="ARBA00023136"/>
    </source>
</evidence>
<keyword evidence="3 8" id="KW-0813">Transport</keyword>
<evidence type="ECO:0000256" key="2">
    <source>
        <dbReference type="ARBA" id="ARBA00010892"/>
    </source>
</evidence>